<evidence type="ECO:0000313" key="3">
    <source>
        <dbReference type="Proteomes" id="UP001151760"/>
    </source>
</evidence>
<protein>
    <submittedName>
        <fullName evidence="2">Uncharacterized protein</fullName>
    </submittedName>
</protein>
<gene>
    <name evidence="2" type="ORF">Tco_0906342</name>
</gene>
<proteinExistence type="predicted"/>
<feature type="compositionally biased region" description="Polar residues" evidence="1">
    <location>
        <begin position="270"/>
        <end position="283"/>
    </location>
</feature>
<feature type="compositionally biased region" description="Low complexity" evidence="1">
    <location>
        <begin position="161"/>
        <end position="173"/>
    </location>
</feature>
<reference evidence="2" key="2">
    <citation type="submission" date="2022-01" db="EMBL/GenBank/DDBJ databases">
        <authorList>
            <person name="Yamashiro T."/>
            <person name="Shiraishi A."/>
            <person name="Satake H."/>
            <person name="Nakayama K."/>
        </authorList>
    </citation>
    <scope>NUCLEOTIDE SEQUENCE</scope>
</reference>
<organism evidence="2 3">
    <name type="scientific">Tanacetum coccineum</name>
    <dbReference type="NCBI Taxonomy" id="301880"/>
    <lineage>
        <taxon>Eukaryota</taxon>
        <taxon>Viridiplantae</taxon>
        <taxon>Streptophyta</taxon>
        <taxon>Embryophyta</taxon>
        <taxon>Tracheophyta</taxon>
        <taxon>Spermatophyta</taxon>
        <taxon>Magnoliopsida</taxon>
        <taxon>eudicotyledons</taxon>
        <taxon>Gunneridae</taxon>
        <taxon>Pentapetalae</taxon>
        <taxon>asterids</taxon>
        <taxon>campanulids</taxon>
        <taxon>Asterales</taxon>
        <taxon>Asteraceae</taxon>
        <taxon>Asteroideae</taxon>
        <taxon>Anthemideae</taxon>
        <taxon>Anthemidinae</taxon>
        <taxon>Tanacetum</taxon>
    </lineage>
</organism>
<comment type="caution">
    <text evidence="2">The sequence shown here is derived from an EMBL/GenBank/DDBJ whole genome shotgun (WGS) entry which is preliminary data.</text>
</comment>
<feature type="region of interest" description="Disordered" evidence="1">
    <location>
        <begin position="269"/>
        <end position="307"/>
    </location>
</feature>
<name>A0ABQ5CI95_9ASTR</name>
<feature type="region of interest" description="Disordered" evidence="1">
    <location>
        <begin position="145"/>
        <end position="198"/>
    </location>
</feature>
<accession>A0ABQ5CI95</accession>
<feature type="compositionally biased region" description="Basic and acidic residues" evidence="1">
    <location>
        <begin position="145"/>
        <end position="157"/>
    </location>
</feature>
<reference evidence="2" key="1">
    <citation type="journal article" date="2022" name="Int. J. Mol. Sci.">
        <title>Draft Genome of Tanacetum Coccineum: Genomic Comparison of Closely Related Tanacetum-Family Plants.</title>
        <authorList>
            <person name="Yamashiro T."/>
            <person name="Shiraishi A."/>
            <person name="Nakayama K."/>
            <person name="Satake H."/>
        </authorList>
    </citation>
    <scope>NUCLEOTIDE SEQUENCE</scope>
</reference>
<sequence>MEVLTEREIVDKFLDENLMVLISNFNDDEPWYANFVNYIVGKVVPPNWTFKKRKRFFSQVKTYFWEEPYAFKLCADNIMRRCVAEIKHDKMAEENVLAPAPTRSNKQILPFNAWLPIGSRHNIHRRPASSVHFTGDDFLLVKEGGKKKTASKVDKPKKPTPAKQSKPAPAKPSKPMKKKTSKPSPAMKIPKGKVMKVRKGKSSYQLVDEEEEVQLAPKPQVEDDEYNLQRGIQMSLESFQAPISRVAIREPTSGITQKLPVVKVIKDASTGPSAQPQDDTSANVVRDTLSPADAETGADTENTNSEADTKILNVGEEQGEDVSNTVVLEERIVELDEAEAGI</sequence>
<dbReference type="EMBL" id="BQNB010014263">
    <property type="protein sequence ID" value="GJT26067.1"/>
    <property type="molecule type" value="Genomic_DNA"/>
</dbReference>
<dbReference type="Proteomes" id="UP001151760">
    <property type="component" value="Unassembled WGS sequence"/>
</dbReference>
<evidence type="ECO:0000256" key="1">
    <source>
        <dbReference type="SAM" id="MobiDB-lite"/>
    </source>
</evidence>
<evidence type="ECO:0000313" key="2">
    <source>
        <dbReference type="EMBL" id="GJT26067.1"/>
    </source>
</evidence>
<keyword evidence="3" id="KW-1185">Reference proteome</keyword>